<proteinExistence type="predicted"/>
<evidence type="ECO:0000313" key="3">
    <source>
        <dbReference type="EMBL" id="KIY62575.1"/>
    </source>
</evidence>
<dbReference type="OrthoDB" id="2248459at2759"/>
<dbReference type="InterPro" id="IPR046985">
    <property type="entry name" value="IP5"/>
</dbReference>
<dbReference type="InterPro" id="IPR000300">
    <property type="entry name" value="IPPc"/>
</dbReference>
<dbReference type="PANTHER" id="PTHR11200">
    <property type="entry name" value="INOSITOL 5-PHOSPHATASE"/>
    <property type="match status" value="1"/>
</dbReference>
<gene>
    <name evidence="3" type="ORF">CYLTODRAFT_361243</name>
</gene>
<dbReference type="InterPro" id="IPR036691">
    <property type="entry name" value="Endo/exonu/phosph_ase_sf"/>
</dbReference>
<dbReference type="SUPFAM" id="SSF50978">
    <property type="entry name" value="WD40 repeat-like"/>
    <property type="match status" value="1"/>
</dbReference>
<dbReference type="InterPro" id="IPR015943">
    <property type="entry name" value="WD40/YVTN_repeat-like_dom_sf"/>
</dbReference>
<dbReference type="GO" id="GO:0046856">
    <property type="term" value="P:phosphatidylinositol dephosphorylation"/>
    <property type="evidence" value="ECO:0007669"/>
    <property type="project" value="InterPro"/>
</dbReference>
<dbReference type="SMART" id="SM00128">
    <property type="entry name" value="IPPc"/>
    <property type="match status" value="1"/>
</dbReference>
<dbReference type="STRING" id="1314674.A0A0D7AX56"/>
<dbReference type="InterPro" id="IPR036322">
    <property type="entry name" value="WD40_repeat_dom_sf"/>
</dbReference>
<reference evidence="3 4" key="1">
    <citation type="journal article" date="2015" name="Fungal Genet. Biol.">
        <title>Evolution of novel wood decay mechanisms in Agaricales revealed by the genome sequences of Fistulina hepatica and Cylindrobasidium torrendii.</title>
        <authorList>
            <person name="Floudas D."/>
            <person name="Held B.W."/>
            <person name="Riley R."/>
            <person name="Nagy L.G."/>
            <person name="Koehler G."/>
            <person name="Ransdell A.S."/>
            <person name="Younus H."/>
            <person name="Chow J."/>
            <person name="Chiniquy J."/>
            <person name="Lipzen A."/>
            <person name="Tritt A."/>
            <person name="Sun H."/>
            <person name="Haridas S."/>
            <person name="LaButti K."/>
            <person name="Ohm R.A."/>
            <person name="Kues U."/>
            <person name="Blanchette R.A."/>
            <person name="Grigoriev I.V."/>
            <person name="Minto R.E."/>
            <person name="Hibbett D.S."/>
        </authorList>
    </citation>
    <scope>NUCLEOTIDE SEQUENCE [LARGE SCALE GENOMIC DNA]</scope>
    <source>
        <strain evidence="3 4">FP15055 ss-10</strain>
    </source>
</reference>
<dbReference type="Proteomes" id="UP000054007">
    <property type="component" value="Unassembled WGS sequence"/>
</dbReference>
<dbReference type="GO" id="GO:0004439">
    <property type="term" value="F:phosphatidylinositol-4,5-bisphosphate 5-phosphatase activity"/>
    <property type="evidence" value="ECO:0007669"/>
    <property type="project" value="TreeGrafter"/>
</dbReference>
<feature type="compositionally biased region" description="Basic and acidic residues" evidence="1">
    <location>
        <begin position="51"/>
        <end position="67"/>
    </location>
</feature>
<dbReference type="Pfam" id="PF22669">
    <property type="entry name" value="Exo_endo_phos2"/>
    <property type="match status" value="1"/>
</dbReference>
<protein>
    <submittedName>
        <fullName evidence="3">DNase I-like protein</fullName>
    </submittedName>
</protein>
<name>A0A0D7AX56_9AGAR</name>
<dbReference type="SUPFAM" id="SSF56219">
    <property type="entry name" value="DNase I-like"/>
    <property type="match status" value="1"/>
</dbReference>
<dbReference type="PANTHER" id="PTHR11200:SF240">
    <property type="entry name" value="INOSITOL POLYPHOSPHATE 5-PHOSPHATASE C9G1.10C-RELATED"/>
    <property type="match status" value="1"/>
</dbReference>
<accession>A0A0D7AX56</accession>
<keyword evidence="4" id="KW-1185">Reference proteome</keyword>
<organism evidence="3 4">
    <name type="scientific">Cylindrobasidium torrendii FP15055 ss-10</name>
    <dbReference type="NCBI Taxonomy" id="1314674"/>
    <lineage>
        <taxon>Eukaryota</taxon>
        <taxon>Fungi</taxon>
        <taxon>Dikarya</taxon>
        <taxon>Basidiomycota</taxon>
        <taxon>Agaricomycotina</taxon>
        <taxon>Agaricomycetes</taxon>
        <taxon>Agaricomycetidae</taxon>
        <taxon>Agaricales</taxon>
        <taxon>Marasmiineae</taxon>
        <taxon>Physalacriaceae</taxon>
        <taxon>Cylindrobasidium</taxon>
    </lineage>
</organism>
<evidence type="ECO:0000259" key="2">
    <source>
        <dbReference type="SMART" id="SM00128"/>
    </source>
</evidence>
<sequence length="832" mass="93706">MQEPGRPALPIRPTVPVPSNVSPTEYVTSPVSDRRVLGASKALPPPMRKIGLNDKLPEIRKPVGHDDSDSDSESEDEEMVKGVETLPDSTNTSRRMPHMHNIHEGYRTNVPVKMDLYHGHCRMSGTHVVVAENHKIRIYDISFQDAPIYVLDPKSAGMKAGEMKCIEFRAGGRYFWVGTSNGCVFEGDTHTGEFTGAKPSAHLQTVTHIFRHADSMITLDESGKALVWTPHAQGEPIRLSNHIPRVVRISEKIDYAKCVNGMLWTAHRKDRMNVGTPQSVPVIRVYDILAPGCVARNVFTTSHAGPITCATILPSDPSHAYAGHEEGFISIWDIDTPDRYPVCVEVMKVSTTDVLCMEGVYNRLWTGARSGLVTVYDISQRPWQVTNSWAPHNGMPVVKLQVDPFGVARTRRLCVLTHARDEVLHFWDGMLSVDWMEDQLLKHEQSFSTFRDLNVLIMTWNCDAAKPEHLSGDPANLELLQDVLTSVDSPDVLVFGFQEMIDLESRKLAAKNIVTSLNKKHEDIGPGPEKLGGPYKKWYDRLALTIRLTMPPDCPYVCVTADSLIGLFQCVFVKVSERVSLKSLEVNSVKRGIGGRYGNKGAILSRLVIDDTSLCFINCHLAAGQSHVRSRNADVTSILEAATVFPPDQSSKPVAYVGGGDGAAVADHEIIYLNGDLNYRIDQRRDAIINAVKLNDLDSMLNHDQLLKEIKYNRGCRLRTFTEGHIRFGPTYKFDRRTDTYDTSEKRRAPAWCDRVMWRSAVPARVEQLHYQRYEANVSDHRPVSAAFRMTVKSVRHEVRDKYRQEVEMRWAKEEQRLLDVLVSYYQSRELV</sequence>
<dbReference type="EMBL" id="KN880769">
    <property type="protein sequence ID" value="KIY62575.1"/>
    <property type="molecule type" value="Genomic_DNA"/>
</dbReference>
<dbReference type="Gene3D" id="3.60.10.10">
    <property type="entry name" value="Endonuclease/exonuclease/phosphatase"/>
    <property type="match status" value="1"/>
</dbReference>
<dbReference type="AlphaFoldDB" id="A0A0D7AX56"/>
<feature type="compositionally biased region" description="Acidic residues" evidence="1">
    <location>
        <begin position="68"/>
        <end position="78"/>
    </location>
</feature>
<evidence type="ECO:0000313" key="4">
    <source>
        <dbReference type="Proteomes" id="UP000054007"/>
    </source>
</evidence>
<dbReference type="Gene3D" id="2.130.10.10">
    <property type="entry name" value="YVTN repeat-like/Quinoprotein amine dehydrogenase"/>
    <property type="match status" value="1"/>
</dbReference>
<feature type="domain" description="Inositol polyphosphate-related phosphatase" evidence="2">
    <location>
        <begin position="451"/>
        <end position="796"/>
    </location>
</feature>
<feature type="region of interest" description="Disordered" evidence="1">
    <location>
        <begin position="1"/>
        <end position="95"/>
    </location>
</feature>
<evidence type="ECO:0000256" key="1">
    <source>
        <dbReference type="SAM" id="MobiDB-lite"/>
    </source>
</evidence>